<dbReference type="RefSeq" id="XP_040692828.1">
    <property type="nucleotide sequence ID" value="XM_040834563.1"/>
</dbReference>
<feature type="region of interest" description="Disordered" evidence="1">
    <location>
        <begin position="225"/>
        <end position="266"/>
    </location>
</feature>
<dbReference type="InterPro" id="IPR027746">
    <property type="entry name" value="TTL"/>
</dbReference>
<dbReference type="NCBIfam" id="TIGR00087">
    <property type="entry name" value="surE"/>
    <property type="match status" value="1"/>
</dbReference>
<evidence type="ECO:0000313" key="3">
    <source>
        <dbReference type="EMBL" id="OJJ39152.1"/>
    </source>
</evidence>
<dbReference type="GeneID" id="63750411"/>
<reference evidence="4" key="1">
    <citation type="journal article" date="2017" name="Genome Biol.">
        <title>Comparative genomics reveals high biological diversity and specific adaptations in the industrially and medically important fungal genus Aspergillus.</title>
        <authorList>
            <person name="de Vries R.P."/>
            <person name="Riley R."/>
            <person name="Wiebenga A."/>
            <person name="Aguilar-Osorio G."/>
            <person name="Amillis S."/>
            <person name="Uchima C.A."/>
            <person name="Anderluh G."/>
            <person name="Asadollahi M."/>
            <person name="Askin M."/>
            <person name="Barry K."/>
            <person name="Battaglia E."/>
            <person name="Bayram O."/>
            <person name="Benocci T."/>
            <person name="Braus-Stromeyer S.A."/>
            <person name="Caldana C."/>
            <person name="Canovas D."/>
            <person name="Cerqueira G.C."/>
            <person name="Chen F."/>
            <person name="Chen W."/>
            <person name="Choi C."/>
            <person name="Clum A."/>
            <person name="Dos Santos R.A."/>
            <person name="Damasio A.R."/>
            <person name="Diallinas G."/>
            <person name="Emri T."/>
            <person name="Fekete E."/>
            <person name="Flipphi M."/>
            <person name="Freyberg S."/>
            <person name="Gallo A."/>
            <person name="Gournas C."/>
            <person name="Habgood R."/>
            <person name="Hainaut M."/>
            <person name="Harispe M.L."/>
            <person name="Henrissat B."/>
            <person name="Hilden K.S."/>
            <person name="Hope R."/>
            <person name="Hossain A."/>
            <person name="Karabika E."/>
            <person name="Karaffa L."/>
            <person name="Karanyi Z."/>
            <person name="Krasevec N."/>
            <person name="Kuo A."/>
            <person name="Kusch H."/>
            <person name="LaButti K."/>
            <person name="Lagendijk E.L."/>
            <person name="Lapidus A."/>
            <person name="Levasseur A."/>
            <person name="Lindquist E."/>
            <person name="Lipzen A."/>
            <person name="Logrieco A.F."/>
            <person name="MacCabe A."/>
            <person name="Maekelae M.R."/>
            <person name="Malavazi I."/>
            <person name="Melin P."/>
            <person name="Meyer V."/>
            <person name="Mielnichuk N."/>
            <person name="Miskei M."/>
            <person name="Molnar A.P."/>
            <person name="Mule G."/>
            <person name="Ngan C.Y."/>
            <person name="Orejas M."/>
            <person name="Orosz E."/>
            <person name="Ouedraogo J.P."/>
            <person name="Overkamp K.M."/>
            <person name="Park H.-S."/>
            <person name="Perrone G."/>
            <person name="Piumi F."/>
            <person name="Punt P.J."/>
            <person name="Ram A.F."/>
            <person name="Ramon A."/>
            <person name="Rauscher S."/>
            <person name="Record E."/>
            <person name="Riano-Pachon D.M."/>
            <person name="Robert V."/>
            <person name="Roehrig J."/>
            <person name="Ruller R."/>
            <person name="Salamov A."/>
            <person name="Salih N.S."/>
            <person name="Samson R.A."/>
            <person name="Sandor E."/>
            <person name="Sanguinetti M."/>
            <person name="Schuetze T."/>
            <person name="Sepcic K."/>
            <person name="Shelest E."/>
            <person name="Sherlock G."/>
            <person name="Sophianopoulou V."/>
            <person name="Squina F.M."/>
            <person name="Sun H."/>
            <person name="Susca A."/>
            <person name="Todd R.B."/>
            <person name="Tsang A."/>
            <person name="Unkles S.E."/>
            <person name="van de Wiele N."/>
            <person name="van Rossen-Uffink D."/>
            <person name="Oliveira J.V."/>
            <person name="Vesth T.C."/>
            <person name="Visser J."/>
            <person name="Yu J.-H."/>
            <person name="Zhou M."/>
            <person name="Andersen M.R."/>
            <person name="Archer D.B."/>
            <person name="Baker S.E."/>
            <person name="Benoit I."/>
            <person name="Brakhage A.A."/>
            <person name="Braus G.H."/>
            <person name="Fischer R."/>
            <person name="Frisvad J.C."/>
            <person name="Goldman G.H."/>
            <person name="Houbraken J."/>
            <person name="Oakley B."/>
            <person name="Pocsi I."/>
            <person name="Scazzocchio C."/>
            <person name="Seiboth B."/>
            <person name="vanKuyk P.A."/>
            <person name="Wortman J."/>
            <person name="Dyer P.S."/>
            <person name="Grigoriev I.V."/>
        </authorList>
    </citation>
    <scope>NUCLEOTIDE SEQUENCE [LARGE SCALE GENOMIC DNA]</scope>
    <source>
        <strain evidence="4">DTO 134E9</strain>
    </source>
</reference>
<keyword evidence="4" id="KW-1185">Reference proteome</keyword>
<dbReference type="GO" id="GO:0016787">
    <property type="term" value="F:hydrolase activity"/>
    <property type="evidence" value="ECO:0007669"/>
    <property type="project" value="InterPro"/>
</dbReference>
<dbReference type="EMBL" id="KV878210">
    <property type="protein sequence ID" value="OJJ39152.1"/>
    <property type="molecule type" value="Genomic_DNA"/>
</dbReference>
<dbReference type="PROSITE" id="PS51221">
    <property type="entry name" value="TTL"/>
    <property type="match status" value="1"/>
</dbReference>
<feature type="domain" description="Survival protein SurE-like phosphatase/nucleotidase" evidence="2">
    <location>
        <begin position="3"/>
        <end position="217"/>
    </location>
</feature>
<dbReference type="Gene3D" id="3.30.470.20">
    <property type="entry name" value="ATP-grasp fold, B domain"/>
    <property type="match status" value="1"/>
</dbReference>
<dbReference type="Pfam" id="PF03133">
    <property type="entry name" value="TTL"/>
    <property type="match status" value="1"/>
</dbReference>
<evidence type="ECO:0000259" key="2">
    <source>
        <dbReference type="Pfam" id="PF01975"/>
    </source>
</evidence>
<gene>
    <name evidence="3" type="ORF">ASPWEDRAFT_36879</name>
</gene>
<dbReference type="Gene3D" id="3.40.1210.10">
    <property type="entry name" value="Survival protein SurE-like phosphatase/nucleotidase"/>
    <property type="match status" value="1"/>
</dbReference>
<dbReference type="InterPro" id="IPR002828">
    <property type="entry name" value="SurE-like_Pase/nucleotidase"/>
</dbReference>
<organism evidence="3 4">
    <name type="scientific">Aspergillus wentii DTO 134E9</name>
    <dbReference type="NCBI Taxonomy" id="1073089"/>
    <lineage>
        <taxon>Eukaryota</taxon>
        <taxon>Fungi</taxon>
        <taxon>Dikarya</taxon>
        <taxon>Ascomycota</taxon>
        <taxon>Pezizomycotina</taxon>
        <taxon>Eurotiomycetes</taxon>
        <taxon>Eurotiomycetidae</taxon>
        <taxon>Eurotiales</taxon>
        <taxon>Aspergillaceae</taxon>
        <taxon>Aspergillus</taxon>
        <taxon>Aspergillus subgen. Cremei</taxon>
    </lineage>
</organism>
<dbReference type="PANTHER" id="PTHR47551">
    <property type="entry name" value="TUBULIN--TYROSINE LIGASE PBY1-RELATED"/>
    <property type="match status" value="1"/>
</dbReference>
<accession>A0A1L9RW50</accession>
<dbReference type="SUPFAM" id="SSF56059">
    <property type="entry name" value="Glutathione synthetase ATP-binding domain-like"/>
    <property type="match status" value="1"/>
</dbReference>
<proteinExistence type="predicted"/>
<dbReference type="SUPFAM" id="SSF64167">
    <property type="entry name" value="SurE-like"/>
    <property type="match status" value="1"/>
</dbReference>
<protein>
    <recommendedName>
        <fullName evidence="2">Survival protein SurE-like phosphatase/nucleotidase domain-containing protein</fullName>
    </recommendedName>
</protein>
<feature type="compositionally biased region" description="Acidic residues" evidence="1">
    <location>
        <begin position="502"/>
        <end position="521"/>
    </location>
</feature>
<dbReference type="InterPro" id="IPR036523">
    <property type="entry name" value="SurE-like_sf"/>
</dbReference>
<dbReference type="GO" id="GO:0000932">
    <property type="term" value="C:P-body"/>
    <property type="evidence" value="ECO:0007669"/>
    <property type="project" value="TreeGrafter"/>
</dbReference>
<name>A0A1L9RW50_ASPWE</name>
<dbReference type="AlphaFoldDB" id="A0A1L9RW50"/>
<dbReference type="InterPro" id="IPR004344">
    <property type="entry name" value="TTL/TTLL_fam"/>
</dbReference>
<feature type="compositionally biased region" description="Basic and acidic residues" evidence="1">
    <location>
        <begin position="236"/>
        <end position="249"/>
    </location>
</feature>
<dbReference type="Proteomes" id="UP000184383">
    <property type="component" value="Unassembled WGS sequence"/>
</dbReference>
<dbReference type="OrthoDB" id="202825at2759"/>
<dbReference type="STRING" id="1073089.A0A1L9RW50"/>
<sequence>MHILVVNDDGPPSNQSSPYIHAFIHSLQSAGHVVSVVLPHQQRSWVGKAHTIGASVKPTYFRPGTLFQDDGTVHDLPRNEEDGDGDEWVLIDSMPATCTQLGLYHYFQERGPVDIVVSGPNYGRNTTTLLALSSGTIGAAMEAAVCGKRAIALSYAFNSRIHDPAIIGEASRHSTRLIEYLCSNWAEGVDLYTVNVPLEAGVSDTKILYTEMLDNRWPGSCFQAVDPEVPEETPEAQEKRLRDQGEKEGTTPSVPAEGTNRRPSRIQHKHFKWSPNFPEVFKGVQVSKPGNDGWAVKEGFTSVTPLRANFMRTPGIQGEIKLPGNEAKVYSLVDCDESYVQNLMKQALQSRLGANRCREVSSLSDLPDSSAPVFQYREYERLDFEHIMMNSSTSLSNAYVIRKALIRKHYLSTTVASWISKHPGSILRKHFKPGFDFELDYAEFLDDALLEAYELRDSLEKNEERPDSEKEWWILKPGMSDRGQGIRLFNSEDQLREIFEEWEEDSDDESGSERPEDDDDDNKGVVTSQLRHFIAQPYIDPPLLLPSSSNRKFHIRTYVLAVGSLKVYVFKEMLALFAAKPYCPPCEDEDEVADLARHLTNTCFQEGGSSNEGSVQRFWKLDPYVPGLSIDWKDQIYDQICGITGEVFEAAARGMMIHFQTLPNAFELFGVDFLVDKDGSAWLLELNAYPDFAQTGEELKELVVGRLFEETVDVAVKPFFGDKTSAEGTSHMRLVADLDLGRKS</sequence>
<feature type="region of interest" description="Disordered" evidence="1">
    <location>
        <begin position="502"/>
        <end position="523"/>
    </location>
</feature>
<dbReference type="Pfam" id="PF01975">
    <property type="entry name" value="SurE"/>
    <property type="match status" value="1"/>
</dbReference>
<evidence type="ECO:0000313" key="4">
    <source>
        <dbReference type="Proteomes" id="UP000184383"/>
    </source>
</evidence>
<evidence type="ECO:0000256" key="1">
    <source>
        <dbReference type="SAM" id="MobiDB-lite"/>
    </source>
</evidence>
<dbReference type="VEuPathDB" id="FungiDB:ASPWEDRAFT_36879"/>
<dbReference type="PANTHER" id="PTHR47551:SF1">
    <property type="entry name" value="TUBULIN--TYROSINE LIGASE PBY1-RELATED"/>
    <property type="match status" value="1"/>
</dbReference>